<dbReference type="GO" id="GO:0004527">
    <property type="term" value="F:exonuclease activity"/>
    <property type="evidence" value="ECO:0007669"/>
    <property type="project" value="UniProtKB-KW"/>
</dbReference>
<dbReference type="Pfam" id="PF06087">
    <property type="entry name" value="Tyr-DNA_phospho"/>
    <property type="match status" value="1"/>
</dbReference>
<keyword evidence="5" id="KW-0378">Hydrolase</keyword>
<organism evidence="12 13">
    <name type="scientific">Zygosaccharomyces bailii (strain CLIB 213 / ATCC 58445 / CBS 680 / BCRC 21525 / NBRC 1098 / NCYC 1416 / NRRL Y-2227)</name>
    <dbReference type="NCBI Taxonomy" id="1333698"/>
    <lineage>
        <taxon>Eukaryota</taxon>
        <taxon>Fungi</taxon>
        <taxon>Dikarya</taxon>
        <taxon>Ascomycota</taxon>
        <taxon>Saccharomycotina</taxon>
        <taxon>Saccharomycetes</taxon>
        <taxon>Saccharomycetales</taxon>
        <taxon>Saccharomycetaceae</taxon>
        <taxon>Zygosaccharomyces</taxon>
    </lineage>
</organism>
<evidence type="ECO:0000256" key="3">
    <source>
        <dbReference type="ARBA" id="ARBA00022722"/>
    </source>
</evidence>
<keyword evidence="3" id="KW-0540">Nuclease</keyword>
<feature type="active site" description="Nucleophile" evidence="9">
    <location>
        <position position="167"/>
    </location>
</feature>
<evidence type="ECO:0000256" key="10">
    <source>
        <dbReference type="PIRSR" id="PIRSR610347-2"/>
    </source>
</evidence>
<dbReference type="Gene3D" id="3.30.870.10">
    <property type="entry name" value="Endonuclease Chain A"/>
    <property type="match status" value="2"/>
</dbReference>
<evidence type="ECO:0000256" key="2">
    <source>
        <dbReference type="ARBA" id="ARBA00010205"/>
    </source>
</evidence>
<evidence type="ECO:0000256" key="11">
    <source>
        <dbReference type="PIRSR" id="PIRSR610347-3"/>
    </source>
</evidence>
<keyword evidence="6" id="KW-0269">Exonuclease</keyword>
<evidence type="ECO:0000256" key="6">
    <source>
        <dbReference type="ARBA" id="ARBA00022839"/>
    </source>
</evidence>
<keyword evidence="13" id="KW-1185">Reference proteome</keyword>
<sequence length="522" mass="59487">MVSDARKRVAERWSKIDYRSGSIDENGYSNKRSKPDIIDLTLSDTEEIAETSEHRTQRPSSEVPEVPVGNCPFRIIKSDVFDSGGGKSQYFTDLNEIFNDPTLHKTFLFSFQYELDFLMGHFHHNVERIVLVAQEGTVLSPTTPQALSLVPKTLLIQFRMPPFTCHHSKLVINIYEDGACRIFMPSSNFTYAETNYPQQVCWRSPRLRAVTNPPTVAFQQDLIRYMDSYNSPDIQKYITPCLKNLNFEPLNDVQFIYSTPSKNYVSGLRLLAAKISSLKQDNNKNLTHHYLCQSSSVGNSLSKKTSVNLFTHLMIPVLDGMIPADSKNTPETSRLLQLYKSRSVVPYLLYPTVQEISSCPAGWLCSGWFNFNYNRDLNHFNMLKKQFKVLYKQDNAVTSKQRRATPAHSKFYLRSSTSAVNEAPFKKLDWCVYTSANLSYSAWGKTRAKPRNYEVGILLTSPNLYCQSFADLVYKGKSTSLPQGVTVAVPWTTSLEPYGDNDEAFCISKEYEMLDCNGRRLS</sequence>
<keyword evidence="8" id="KW-0539">Nucleus</keyword>
<feature type="binding site" evidence="10">
    <location>
        <position position="410"/>
    </location>
    <ligand>
        <name>substrate</name>
    </ligand>
</feature>
<dbReference type="PANTHER" id="PTHR12415:SF0">
    <property type="entry name" value="TYROSYL-DNA PHOSPHODIESTERASE 1"/>
    <property type="match status" value="1"/>
</dbReference>
<evidence type="ECO:0000256" key="4">
    <source>
        <dbReference type="ARBA" id="ARBA00022763"/>
    </source>
</evidence>
<evidence type="ECO:0000256" key="1">
    <source>
        <dbReference type="ARBA" id="ARBA00004123"/>
    </source>
</evidence>
<dbReference type="PANTHER" id="PTHR12415">
    <property type="entry name" value="TYROSYL-DNA PHOSPHODIESTERASE 1"/>
    <property type="match status" value="1"/>
</dbReference>
<proteinExistence type="inferred from homology"/>
<protein>
    <submittedName>
        <fullName evidence="12">BN860_13014g1_1</fullName>
    </submittedName>
</protein>
<reference evidence="13" key="1">
    <citation type="journal article" date="2013" name="Genome Announc.">
        <title>Genome sequence of the food spoilage yeast Zygosaccharomyces bailii CLIB 213(T).</title>
        <authorList>
            <person name="Galeote V."/>
            <person name="Bigey F."/>
            <person name="Devillers H."/>
            <person name="Neuveglise C."/>
            <person name="Dequin S."/>
        </authorList>
    </citation>
    <scope>NUCLEOTIDE SEQUENCE [LARGE SCALE GENOMIC DNA]</scope>
    <source>
        <strain evidence="13">CLIB 213 / ATCC 58445 / CBS 680 / CCRC 21525 / NBRC 1098 / NCYC 1416 / NRRL Y-2227</strain>
    </source>
</reference>
<dbReference type="GO" id="GO:0017005">
    <property type="term" value="F:3'-tyrosyl-DNA phosphodiesterase activity"/>
    <property type="evidence" value="ECO:0007669"/>
    <property type="project" value="TreeGrafter"/>
</dbReference>
<comment type="subcellular location">
    <subcellularLocation>
        <location evidence="1">Nucleus</location>
    </subcellularLocation>
</comment>
<keyword evidence="7" id="KW-0234">DNA repair</keyword>
<gene>
    <name evidence="12" type="ORF">BN860_13014g</name>
</gene>
<dbReference type="GO" id="GO:0005634">
    <property type="term" value="C:nucleus"/>
    <property type="evidence" value="ECO:0007669"/>
    <property type="project" value="UniProtKB-SubCell"/>
</dbReference>
<feature type="active site" description="Proton donor/acceptor" evidence="9">
    <location>
        <position position="408"/>
    </location>
</feature>
<dbReference type="OrthoDB" id="47785at2759"/>
<feature type="binding site" evidence="10">
    <location>
        <position position="169"/>
    </location>
    <ligand>
        <name>substrate</name>
    </ligand>
</feature>
<dbReference type="InterPro" id="IPR010347">
    <property type="entry name" value="Tdp1"/>
</dbReference>
<evidence type="ECO:0000313" key="12">
    <source>
        <dbReference type="EMBL" id="CDF88557.1"/>
    </source>
</evidence>
<evidence type="ECO:0000256" key="5">
    <source>
        <dbReference type="ARBA" id="ARBA00022801"/>
    </source>
</evidence>
<evidence type="ECO:0000313" key="13">
    <source>
        <dbReference type="Proteomes" id="UP000019375"/>
    </source>
</evidence>
<dbReference type="GO" id="GO:0006281">
    <property type="term" value="P:DNA repair"/>
    <property type="evidence" value="ECO:0007669"/>
    <property type="project" value="UniProtKB-KW"/>
</dbReference>
<dbReference type="GO" id="GO:0003690">
    <property type="term" value="F:double-stranded DNA binding"/>
    <property type="evidence" value="ECO:0007669"/>
    <property type="project" value="TreeGrafter"/>
</dbReference>
<accession>A0A8J2X9F3</accession>
<evidence type="ECO:0000256" key="9">
    <source>
        <dbReference type="PIRSR" id="PIRSR610347-1"/>
    </source>
</evidence>
<evidence type="ECO:0000256" key="8">
    <source>
        <dbReference type="ARBA" id="ARBA00023242"/>
    </source>
</evidence>
<dbReference type="Proteomes" id="UP000019375">
    <property type="component" value="Unassembled WGS sequence"/>
</dbReference>
<dbReference type="AlphaFoldDB" id="A0A8J2X9F3"/>
<keyword evidence="4" id="KW-0227">DNA damage</keyword>
<feature type="site" description="Interaction with DNA" evidence="11">
    <location>
        <position position="439"/>
    </location>
</feature>
<name>A0A8J2X9F3_ZYGB2</name>
<comment type="similarity">
    <text evidence="2">Belongs to the tyrosyl-DNA phosphodiesterase family.</text>
</comment>
<evidence type="ECO:0000256" key="7">
    <source>
        <dbReference type="ARBA" id="ARBA00023204"/>
    </source>
</evidence>
<dbReference type="SUPFAM" id="SSF56024">
    <property type="entry name" value="Phospholipase D/nuclease"/>
    <property type="match status" value="2"/>
</dbReference>
<dbReference type="GO" id="GO:0003697">
    <property type="term" value="F:single-stranded DNA binding"/>
    <property type="evidence" value="ECO:0007669"/>
    <property type="project" value="TreeGrafter"/>
</dbReference>
<dbReference type="EMBL" id="HG316455">
    <property type="protein sequence ID" value="CDF88557.1"/>
    <property type="molecule type" value="Genomic_DNA"/>
</dbReference>